<dbReference type="Gene3D" id="1.10.1510.10">
    <property type="entry name" value="Uncharacterised protein YqeY/AIM41 PF09424, N-terminal domain"/>
    <property type="match status" value="1"/>
</dbReference>
<dbReference type="AlphaFoldDB" id="A0A094QFK8"/>
<dbReference type="PANTHER" id="PTHR28055:SF1">
    <property type="entry name" value="ALTERED INHERITANCE OF MITOCHONDRIA PROTEIN 41, MITOCHONDRIAL"/>
    <property type="match status" value="1"/>
</dbReference>
<evidence type="ECO:0000313" key="3">
    <source>
        <dbReference type="EMBL" id="KGA13096.1"/>
    </source>
</evidence>
<dbReference type="InterPro" id="IPR003789">
    <property type="entry name" value="Asn/Gln_tRNA_amidoTrase-B-like"/>
</dbReference>
<dbReference type="GO" id="GO:0016884">
    <property type="term" value="F:carbon-nitrogen ligase activity, with glutamine as amido-N-donor"/>
    <property type="evidence" value="ECO:0007669"/>
    <property type="project" value="InterPro"/>
</dbReference>
<protein>
    <submittedName>
        <fullName evidence="1">Unannotated protein</fullName>
    </submittedName>
</protein>
<dbReference type="PANTHER" id="PTHR28055">
    <property type="entry name" value="ALTERED INHERITANCE OF MITOCHONDRIA PROTEIN 41, MITOCHONDRIAL"/>
    <property type="match status" value="1"/>
</dbReference>
<dbReference type="InterPro" id="IPR023168">
    <property type="entry name" value="GatB_Yqey_C_2"/>
</dbReference>
<gene>
    <name evidence="3" type="ORF">GM50_23160</name>
    <name evidence="1" type="ORF">UFOPK3119_00785</name>
    <name evidence="2" type="ORF">UFOPK3861_00810</name>
</gene>
<dbReference type="Gene3D" id="1.10.10.410">
    <property type="match status" value="1"/>
</dbReference>
<dbReference type="EMBL" id="CAFAAX010000102">
    <property type="protein sequence ID" value="CAB4818738.1"/>
    <property type="molecule type" value="Genomic_DNA"/>
</dbReference>
<proteinExistence type="predicted"/>
<reference evidence="3" key="1">
    <citation type="submission" date="2014-05" db="EMBL/GenBank/DDBJ databases">
        <title>Key roles for freshwater Actinobacteria revealed by deep metagenomic sequencing.</title>
        <authorList>
            <person name="Ghai R."/>
            <person name="Mizuno C.M."/>
            <person name="Picazo A."/>
            <person name="Camacho A."/>
            <person name="Rodriguez-Valera F."/>
        </authorList>
    </citation>
    <scope>NUCLEOTIDE SEQUENCE</scope>
</reference>
<dbReference type="EMBL" id="JNSK01000183">
    <property type="protein sequence ID" value="KGA13096.1"/>
    <property type="molecule type" value="Genomic_DNA"/>
</dbReference>
<dbReference type="SUPFAM" id="SSF89095">
    <property type="entry name" value="GatB/YqeY motif"/>
    <property type="match status" value="1"/>
</dbReference>
<accession>A0A094QFK8</accession>
<evidence type="ECO:0000313" key="2">
    <source>
        <dbReference type="EMBL" id="CAB4961378.1"/>
    </source>
</evidence>
<dbReference type="EMBL" id="CAFBNQ010000091">
    <property type="protein sequence ID" value="CAB4961378.1"/>
    <property type="molecule type" value="Genomic_DNA"/>
</dbReference>
<name>A0A094QFK8_9ZZZZ</name>
<dbReference type="InterPro" id="IPR042184">
    <property type="entry name" value="YqeY/Aim41_N"/>
</dbReference>
<organism evidence="3">
    <name type="scientific">freshwater metagenome</name>
    <dbReference type="NCBI Taxonomy" id="449393"/>
    <lineage>
        <taxon>unclassified sequences</taxon>
        <taxon>metagenomes</taxon>
        <taxon>ecological metagenomes</taxon>
    </lineage>
</organism>
<dbReference type="InterPro" id="IPR019004">
    <property type="entry name" value="YqeY/Aim41"/>
</dbReference>
<sequence>MGLKETLKSDLTEAIRSSDKVVSGTIRMVLTAITNEEVSGKEARTLSEDEIIAVLSREAKKRREAAEEFAKGNRPEKAAEEKAEGEVIAKYLPAQLSEDDVKKLIAAAIASTGAAGPADMGKVMGAIKPQIAGKADGSMVSSLVKAALAGGN</sequence>
<evidence type="ECO:0000313" key="1">
    <source>
        <dbReference type="EMBL" id="CAB4818738.1"/>
    </source>
</evidence>
<dbReference type="Pfam" id="PF09424">
    <property type="entry name" value="YqeY"/>
    <property type="match status" value="1"/>
</dbReference>
<reference evidence="1" key="2">
    <citation type="submission" date="2020-05" db="EMBL/GenBank/DDBJ databases">
        <authorList>
            <person name="Chiriac C."/>
            <person name="Salcher M."/>
            <person name="Ghai R."/>
            <person name="Kavagutti S V."/>
        </authorList>
    </citation>
    <scope>NUCLEOTIDE SEQUENCE</scope>
</reference>